<dbReference type="RefSeq" id="XP_025389645.1">
    <property type="nucleotide sequence ID" value="XM_025534671.1"/>
</dbReference>
<evidence type="ECO:0000313" key="3">
    <source>
        <dbReference type="Proteomes" id="UP000246171"/>
    </source>
</evidence>
<dbReference type="EMBL" id="MSFU01000008">
    <property type="protein sequence ID" value="PWY76655.1"/>
    <property type="molecule type" value="Genomic_DNA"/>
</dbReference>
<keyword evidence="1" id="KW-0175">Coiled coil</keyword>
<dbReference type="SUPFAM" id="SSF57997">
    <property type="entry name" value="Tropomyosin"/>
    <property type="match status" value="1"/>
</dbReference>
<accession>A0A317VRT1</accession>
<feature type="coiled-coil region" evidence="1">
    <location>
        <begin position="44"/>
        <end position="99"/>
    </location>
</feature>
<organism evidence="2 3">
    <name type="scientific">Aspergillus eucalypticola (strain CBS 122712 / IBT 29274)</name>
    <dbReference type="NCBI Taxonomy" id="1448314"/>
    <lineage>
        <taxon>Eukaryota</taxon>
        <taxon>Fungi</taxon>
        <taxon>Dikarya</taxon>
        <taxon>Ascomycota</taxon>
        <taxon>Pezizomycotina</taxon>
        <taxon>Eurotiomycetes</taxon>
        <taxon>Eurotiomycetidae</taxon>
        <taxon>Eurotiales</taxon>
        <taxon>Aspergillaceae</taxon>
        <taxon>Aspergillus</taxon>
        <taxon>Aspergillus subgen. Circumdati</taxon>
    </lineage>
</organism>
<keyword evidence="3" id="KW-1185">Reference proteome</keyword>
<reference evidence="2" key="1">
    <citation type="submission" date="2016-12" db="EMBL/GenBank/DDBJ databases">
        <title>The genomes of Aspergillus section Nigri reveals drivers in fungal speciation.</title>
        <authorList>
            <consortium name="DOE Joint Genome Institute"/>
            <person name="Vesth T.C."/>
            <person name="Nybo J."/>
            <person name="Theobald S."/>
            <person name="Brandl J."/>
            <person name="Frisvad J.C."/>
            <person name="Nielsen K.F."/>
            <person name="Lyhne E.K."/>
            <person name="Kogle M.E."/>
            <person name="Kuo A."/>
            <person name="Riley R."/>
            <person name="Clum A."/>
            <person name="Nolan M."/>
            <person name="Lipzen A."/>
            <person name="Salamov A."/>
            <person name="Henrissat B."/>
            <person name="Wiebenga A."/>
            <person name="De vries R.P."/>
            <person name="Grigoriev I.V."/>
            <person name="Mortensen U.H."/>
            <person name="Andersen M.R."/>
            <person name="Baker S.E."/>
        </authorList>
    </citation>
    <scope>NUCLEOTIDE SEQUENCE</scope>
    <source>
        <strain evidence="2">CBS 122712</strain>
    </source>
</reference>
<sequence length="248" mass="28029">MVAATKRSLSEFLEGDELFVEAERDDMITGNHAGVKLALQNTEIPVIHSKLDQLRKDLEKLEARMAGTEQKLAGTEQRLAGTKQKLSEFQQELAGTDQELSESQHASGQFGQQARAQFSIGFADTFVFLYGVDPILAKKIDALDPAGYAGDYLDPMQADAQLNELHKAYKDFWVASRLISSEELQRVSLFLQPEIFLYLNSTTKNGNEYLSLLKRAYHITVTQTKQEYTENPRFFSLAPVQRLQEFQN</sequence>
<comment type="caution">
    <text evidence="2">The sequence shown here is derived from an EMBL/GenBank/DDBJ whole genome shotgun (WGS) entry which is preliminary data.</text>
</comment>
<evidence type="ECO:0000256" key="1">
    <source>
        <dbReference type="SAM" id="Coils"/>
    </source>
</evidence>
<name>A0A317VRT1_ASPEC</name>
<dbReference type="OrthoDB" id="5420280at2759"/>
<dbReference type="Gene3D" id="1.20.5.340">
    <property type="match status" value="1"/>
</dbReference>
<dbReference type="VEuPathDB" id="FungiDB:BO83DRAFT_415991"/>
<dbReference type="Proteomes" id="UP000246171">
    <property type="component" value="Unassembled WGS sequence"/>
</dbReference>
<evidence type="ECO:0000313" key="2">
    <source>
        <dbReference type="EMBL" id="PWY76655.1"/>
    </source>
</evidence>
<proteinExistence type="predicted"/>
<gene>
    <name evidence="2" type="ORF">BO83DRAFT_415991</name>
</gene>
<dbReference type="GeneID" id="37056633"/>
<dbReference type="AlphaFoldDB" id="A0A317VRT1"/>
<protein>
    <submittedName>
        <fullName evidence="2">Uncharacterized protein</fullName>
    </submittedName>
</protein>